<dbReference type="InterPro" id="IPR036388">
    <property type="entry name" value="WH-like_DNA-bd_sf"/>
</dbReference>
<sequence>MSQYKGERSRQFPSKLSTTQFVKLYILHLLNERSFYGNEIIDEIKVRLSHVWVPSPGMIYPLLRDLESNDYISGWWEEPDKRSIRYYRITDEGIEHYKVIKRTYKASLEDSLKLIQYIMQDIYQR</sequence>
<dbReference type="HOGENOM" id="CLU_063440_8_0_9"/>
<dbReference type="RefSeq" id="WP_012063779.1">
    <property type="nucleotide sequence ID" value="NC_009633.1"/>
</dbReference>
<dbReference type="Pfam" id="PF03551">
    <property type="entry name" value="PadR"/>
    <property type="match status" value="1"/>
</dbReference>
<dbReference type="PANTHER" id="PTHR43252:SF2">
    <property type="entry name" value="TRANSCRIPTION REGULATOR, PADR-LIKE FAMILY"/>
    <property type="match status" value="1"/>
</dbReference>
<dbReference type="AlphaFoldDB" id="A6TRI8"/>
<dbReference type="Proteomes" id="UP000001572">
    <property type="component" value="Chromosome"/>
</dbReference>
<accession>A6TRI8</accession>
<dbReference type="InterPro" id="IPR036390">
    <property type="entry name" value="WH_DNA-bd_sf"/>
</dbReference>
<dbReference type="STRING" id="293826.Amet_2654"/>
<dbReference type="EMBL" id="CP000724">
    <property type="protein sequence ID" value="ABR48806.1"/>
    <property type="molecule type" value="Genomic_DNA"/>
</dbReference>
<dbReference type="InterPro" id="IPR005149">
    <property type="entry name" value="Tscrpt_reg_PadR_N"/>
</dbReference>
<reference evidence="3" key="1">
    <citation type="journal article" date="2016" name="Genome Announc.">
        <title>Complete genome sequence of Alkaliphilus metalliredigens strain QYMF, an alkaliphilic and metal-reducing bacterium isolated from borax-contaminated leachate ponds.</title>
        <authorList>
            <person name="Hwang C."/>
            <person name="Copeland A."/>
            <person name="Lucas S."/>
            <person name="Lapidus A."/>
            <person name="Barry K."/>
            <person name="Detter J.C."/>
            <person name="Glavina Del Rio T."/>
            <person name="Hammon N."/>
            <person name="Israni S."/>
            <person name="Dalin E."/>
            <person name="Tice H."/>
            <person name="Pitluck S."/>
            <person name="Chertkov O."/>
            <person name="Brettin T."/>
            <person name="Bruce D."/>
            <person name="Han C."/>
            <person name="Schmutz J."/>
            <person name="Larimer F."/>
            <person name="Land M.L."/>
            <person name="Hauser L."/>
            <person name="Kyrpides N."/>
            <person name="Mikhailova N."/>
            <person name="Ye Q."/>
            <person name="Zhou J."/>
            <person name="Richardson P."/>
            <person name="Fields M.W."/>
        </authorList>
    </citation>
    <scope>NUCLEOTIDE SEQUENCE [LARGE SCALE GENOMIC DNA]</scope>
    <source>
        <strain evidence="3">QYMF</strain>
    </source>
</reference>
<organism evidence="2 3">
    <name type="scientific">Alkaliphilus metalliredigens (strain QYMF)</name>
    <dbReference type="NCBI Taxonomy" id="293826"/>
    <lineage>
        <taxon>Bacteria</taxon>
        <taxon>Bacillati</taxon>
        <taxon>Bacillota</taxon>
        <taxon>Clostridia</taxon>
        <taxon>Peptostreptococcales</taxon>
        <taxon>Natronincolaceae</taxon>
        <taxon>Alkaliphilus</taxon>
    </lineage>
</organism>
<gene>
    <name evidence="2" type="ordered locus">Amet_2654</name>
</gene>
<dbReference type="Gene3D" id="1.10.10.10">
    <property type="entry name" value="Winged helix-like DNA-binding domain superfamily/Winged helix DNA-binding domain"/>
    <property type="match status" value="1"/>
</dbReference>
<dbReference type="eggNOG" id="COG1695">
    <property type="taxonomic scope" value="Bacteria"/>
</dbReference>
<dbReference type="PANTHER" id="PTHR43252">
    <property type="entry name" value="TRANSCRIPTIONAL REGULATOR YQJI"/>
    <property type="match status" value="1"/>
</dbReference>
<name>A6TRI8_ALKMQ</name>
<evidence type="ECO:0000313" key="2">
    <source>
        <dbReference type="EMBL" id="ABR48806.1"/>
    </source>
</evidence>
<dbReference type="KEGG" id="amt:Amet_2654"/>
<keyword evidence="3" id="KW-1185">Reference proteome</keyword>
<evidence type="ECO:0000259" key="1">
    <source>
        <dbReference type="Pfam" id="PF03551"/>
    </source>
</evidence>
<dbReference type="SUPFAM" id="SSF46785">
    <property type="entry name" value="Winged helix' DNA-binding domain"/>
    <property type="match status" value="1"/>
</dbReference>
<feature type="domain" description="Transcription regulator PadR N-terminal" evidence="1">
    <location>
        <begin position="26"/>
        <end position="96"/>
    </location>
</feature>
<protein>
    <submittedName>
        <fullName evidence="2">Transcriptional regulator, PadR-like family</fullName>
    </submittedName>
</protein>
<dbReference type="OrthoDB" id="1683430at2"/>
<evidence type="ECO:0000313" key="3">
    <source>
        <dbReference type="Proteomes" id="UP000001572"/>
    </source>
</evidence>
<proteinExistence type="predicted"/>